<dbReference type="EMBL" id="CADCVP010000182">
    <property type="protein sequence ID" value="CAA9497905.1"/>
    <property type="molecule type" value="Genomic_DNA"/>
</dbReference>
<protein>
    <recommendedName>
        <fullName evidence="3">Class I SAM-dependent methyltransferase</fullName>
    </recommendedName>
</protein>
<dbReference type="CDD" id="cd02440">
    <property type="entry name" value="AdoMet_MTases"/>
    <property type="match status" value="1"/>
</dbReference>
<reference evidence="2" key="1">
    <citation type="submission" date="2020-02" db="EMBL/GenBank/DDBJ databases">
        <authorList>
            <person name="Meier V. D."/>
        </authorList>
    </citation>
    <scope>NUCLEOTIDE SEQUENCE</scope>
    <source>
        <strain evidence="2">AVDCRST_MAG69</strain>
    </source>
</reference>
<feature type="region of interest" description="Disordered" evidence="1">
    <location>
        <begin position="1"/>
        <end position="24"/>
    </location>
</feature>
<dbReference type="SUPFAM" id="SSF53335">
    <property type="entry name" value="S-adenosyl-L-methionine-dependent methyltransferases"/>
    <property type="match status" value="1"/>
</dbReference>
<sequence>MAPGPLHRQRDQPPGVPPLELTGERTLPDVPAENYWYRRHLVVYEWIAARVGGRRVVDLACGEGYGSAVLARTAASVVGVDANPEAHEHARLRYVAPNLRFERDLVETWSGDVDCVVFLQTIEHVADPGSLLESIGRLTGPDGLAYVSTPNVLTLAPAGAERSDNPWHVREYRPEEFAALCRAHFGRVELLGVHHARKLRLHQLAVERLGWDAVHRRLRLTRPFYEAFGPAISARDFAIRAEDLERSLDLLAVLRR</sequence>
<dbReference type="PANTHER" id="PTHR43861">
    <property type="entry name" value="TRANS-ACONITATE 2-METHYLTRANSFERASE-RELATED"/>
    <property type="match status" value="1"/>
</dbReference>
<dbReference type="Gene3D" id="3.40.50.150">
    <property type="entry name" value="Vaccinia Virus protein VP39"/>
    <property type="match status" value="1"/>
</dbReference>
<dbReference type="InterPro" id="IPR029063">
    <property type="entry name" value="SAM-dependent_MTases_sf"/>
</dbReference>
<dbReference type="AlphaFoldDB" id="A0A6J4SGJ1"/>
<evidence type="ECO:0000256" key="1">
    <source>
        <dbReference type="SAM" id="MobiDB-lite"/>
    </source>
</evidence>
<proteinExistence type="predicted"/>
<organism evidence="2">
    <name type="scientific">uncultured Solirubrobacteraceae bacterium</name>
    <dbReference type="NCBI Taxonomy" id="1162706"/>
    <lineage>
        <taxon>Bacteria</taxon>
        <taxon>Bacillati</taxon>
        <taxon>Actinomycetota</taxon>
        <taxon>Thermoleophilia</taxon>
        <taxon>Solirubrobacterales</taxon>
        <taxon>Solirubrobacteraceae</taxon>
        <taxon>environmental samples</taxon>
    </lineage>
</organism>
<gene>
    <name evidence="2" type="ORF">AVDCRST_MAG69-1716</name>
</gene>
<dbReference type="Pfam" id="PF13489">
    <property type="entry name" value="Methyltransf_23"/>
    <property type="match status" value="1"/>
</dbReference>
<evidence type="ECO:0008006" key="3">
    <source>
        <dbReference type="Google" id="ProtNLM"/>
    </source>
</evidence>
<accession>A0A6J4SGJ1</accession>
<evidence type="ECO:0000313" key="2">
    <source>
        <dbReference type="EMBL" id="CAA9497905.1"/>
    </source>
</evidence>
<name>A0A6J4SGJ1_9ACTN</name>